<evidence type="ECO:0000313" key="2">
    <source>
        <dbReference type="Proteomes" id="UP001620626"/>
    </source>
</evidence>
<protein>
    <submittedName>
        <fullName evidence="1">Uncharacterized protein</fullName>
    </submittedName>
</protein>
<dbReference type="EMBL" id="JBICBT010000982">
    <property type="protein sequence ID" value="KAL3089466.1"/>
    <property type="molecule type" value="Genomic_DNA"/>
</dbReference>
<gene>
    <name evidence="1" type="ORF">niasHT_029177</name>
</gene>
<proteinExistence type="predicted"/>
<organism evidence="1 2">
    <name type="scientific">Heterodera trifolii</name>
    <dbReference type="NCBI Taxonomy" id="157864"/>
    <lineage>
        <taxon>Eukaryota</taxon>
        <taxon>Metazoa</taxon>
        <taxon>Ecdysozoa</taxon>
        <taxon>Nematoda</taxon>
        <taxon>Chromadorea</taxon>
        <taxon>Rhabditida</taxon>
        <taxon>Tylenchina</taxon>
        <taxon>Tylenchomorpha</taxon>
        <taxon>Tylenchoidea</taxon>
        <taxon>Heteroderidae</taxon>
        <taxon>Heteroderinae</taxon>
        <taxon>Heterodera</taxon>
    </lineage>
</organism>
<accession>A0ABD2JFR0</accession>
<reference evidence="1 2" key="1">
    <citation type="submission" date="2024-10" db="EMBL/GenBank/DDBJ databases">
        <authorList>
            <person name="Kim D."/>
        </authorList>
    </citation>
    <scope>NUCLEOTIDE SEQUENCE [LARGE SCALE GENOMIC DNA]</scope>
    <source>
        <strain evidence="1">BH-2024</strain>
    </source>
</reference>
<dbReference type="AlphaFoldDB" id="A0ABD2JFR0"/>
<name>A0ABD2JFR0_9BILA</name>
<sequence length="198" mass="22106">MRRLLDRSTDSVQILYTEGELDKTDLGQPPSSRVFFAEKKIPEIRYPICHNHSLAAGVGRRGLDLFEVCQAPNIGRALLRLDPQRDVKVKIFWLVKRCGSFDDLKARRSITSNSIGSAGDRIVGQLLQRQFHLRADELRLTIGQGATADPIWRRSSNSGSSHFGSAEPNVRLLRAVPPATNCAQRPARACFCRRSPPC</sequence>
<dbReference type="Proteomes" id="UP001620626">
    <property type="component" value="Unassembled WGS sequence"/>
</dbReference>
<evidence type="ECO:0000313" key="1">
    <source>
        <dbReference type="EMBL" id="KAL3089466.1"/>
    </source>
</evidence>
<comment type="caution">
    <text evidence="1">The sequence shown here is derived from an EMBL/GenBank/DDBJ whole genome shotgun (WGS) entry which is preliminary data.</text>
</comment>
<keyword evidence="2" id="KW-1185">Reference proteome</keyword>